<name>K1SN08_9ZZZZ</name>
<sequence>ASVSYKAEIREDAGDYWTAPSWAIEKERTTVAAVWDEQGNEYPEIAEALQVLLN</sequence>
<proteinExistence type="predicted"/>
<dbReference type="EMBL" id="AJWZ01007491">
    <property type="protein sequence ID" value="EKC56754.1"/>
    <property type="molecule type" value="Genomic_DNA"/>
</dbReference>
<organism evidence="1">
    <name type="scientific">human gut metagenome</name>
    <dbReference type="NCBI Taxonomy" id="408170"/>
    <lineage>
        <taxon>unclassified sequences</taxon>
        <taxon>metagenomes</taxon>
        <taxon>organismal metagenomes</taxon>
    </lineage>
</organism>
<evidence type="ECO:0000313" key="1">
    <source>
        <dbReference type="EMBL" id="EKC56754.1"/>
    </source>
</evidence>
<gene>
    <name evidence="1" type="ORF">OBE_10902</name>
</gene>
<protein>
    <submittedName>
        <fullName evidence="1">Uncharacterized protein</fullName>
    </submittedName>
</protein>
<comment type="caution">
    <text evidence="1">The sequence shown here is derived from an EMBL/GenBank/DDBJ whole genome shotgun (WGS) entry which is preliminary data.</text>
</comment>
<dbReference type="AlphaFoldDB" id="K1SN08"/>
<feature type="non-terminal residue" evidence="1">
    <location>
        <position position="1"/>
    </location>
</feature>
<accession>K1SN08</accession>
<reference evidence="1" key="1">
    <citation type="journal article" date="2013" name="Environ. Microbiol.">
        <title>Microbiota from the distal guts of lean and obese adolescents exhibit partial functional redundancy besides clear differences in community structure.</title>
        <authorList>
            <person name="Ferrer M."/>
            <person name="Ruiz A."/>
            <person name="Lanza F."/>
            <person name="Haange S.B."/>
            <person name="Oberbach A."/>
            <person name="Till H."/>
            <person name="Bargiela R."/>
            <person name="Campoy C."/>
            <person name="Segura M.T."/>
            <person name="Richter M."/>
            <person name="von Bergen M."/>
            <person name="Seifert J."/>
            <person name="Suarez A."/>
        </authorList>
    </citation>
    <scope>NUCLEOTIDE SEQUENCE</scope>
</reference>